<comment type="caution">
    <text evidence="1">The sequence shown here is derived from an EMBL/GenBank/DDBJ whole genome shotgun (WGS) entry which is preliminary data.</text>
</comment>
<dbReference type="GO" id="GO:0006508">
    <property type="term" value="P:proteolysis"/>
    <property type="evidence" value="ECO:0007669"/>
    <property type="project" value="UniProtKB-KW"/>
</dbReference>
<dbReference type="GO" id="GO:0008233">
    <property type="term" value="F:peptidase activity"/>
    <property type="evidence" value="ECO:0007669"/>
    <property type="project" value="UniProtKB-KW"/>
</dbReference>
<reference evidence="1" key="1">
    <citation type="submission" date="2020-04" db="EMBL/GenBank/DDBJ databases">
        <authorList>
            <person name="Brown S."/>
        </authorList>
    </citation>
    <scope>NUCLEOTIDE SEQUENCE</scope>
    <source>
        <strain evidence="1">DJ015</strain>
    </source>
</reference>
<keyword evidence="1" id="KW-0378">Hydrolase</keyword>
<dbReference type="RefSeq" id="WP_171780018.1">
    <property type="nucleotide sequence ID" value="NZ_JABAGV010000027.1"/>
</dbReference>
<protein>
    <submittedName>
        <fullName evidence="1">Prohead protease</fullName>
    </submittedName>
</protein>
<name>A0AAW3W9D3_CLOBE</name>
<evidence type="ECO:0000313" key="1">
    <source>
        <dbReference type="EMBL" id="MBC2475414.1"/>
    </source>
</evidence>
<keyword evidence="1" id="KW-0645">Protease</keyword>
<dbReference type="EMBL" id="JABAGV010000027">
    <property type="protein sequence ID" value="MBC2475414.1"/>
    <property type="molecule type" value="Genomic_DNA"/>
</dbReference>
<organism evidence="1 2">
    <name type="scientific">Clostridium beijerinckii</name>
    <name type="common">Clostridium MP</name>
    <dbReference type="NCBI Taxonomy" id="1520"/>
    <lineage>
        <taxon>Bacteria</taxon>
        <taxon>Bacillati</taxon>
        <taxon>Bacillota</taxon>
        <taxon>Clostridia</taxon>
        <taxon>Eubacteriales</taxon>
        <taxon>Clostridiaceae</taxon>
        <taxon>Clostridium</taxon>
    </lineage>
</organism>
<proteinExistence type="predicted"/>
<accession>A0AAW3W9D3</accession>
<dbReference type="Proteomes" id="UP001194098">
    <property type="component" value="Unassembled WGS sequence"/>
</dbReference>
<reference evidence="1" key="2">
    <citation type="journal article" date="2022" name="Nat. Biotechnol.">
        <title>Carbon-negative production of acetone and isopropanol by gas fermentation at industrial pilot scale.</title>
        <authorList>
            <person name="Liew F.E."/>
            <person name="Nogle R."/>
            <person name="Abdalla T."/>
            <person name="Rasor B.J."/>
            <person name="Canter C."/>
            <person name="Jensen R.O."/>
            <person name="Wang L."/>
            <person name="Strutz J."/>
            <person name="Chirania P."/>
            <person name="De Tissera S."/>
            <person name="Mueller A.P."/>
            <person name="Ruan Z."/>
            <person name="Gao A."/>
            <person name="Tran L."/>
            <person name="Engle N.L."/>
            <person name="Bromley J.C."/>
            <person name="Daniell J."/>
            <person name="Conrado R."/>
            <person name="Tschaplinski T.J."/>
            <person name="Giannone R.J."/>
            <person name="Hettich R.L."/>
            <person name="Karim A.S."/>
            <person name="Simpson S.D."/>
            <person name="Brown S.D."/>
            <person name="Leang C."/>
            <person name="Jewett M.C."/>
            <person name="Kopke M."/>
        </authorList>
    </citation>
    <scope>NUCLEOTIDE SEQUENCE</scope>
    <source>
        <strain evidence="1">DJ015</strain>
    </source>
</reference>
<dbReference type="AlphaFoldDB" id="A0AAW3W9D3"/>
<evidence type="ECO:0000313" key="2">
    <source>
        <dbReference type="Proteomes" id="UP001194098"/>
    </source>
</evidence>
<sequence length="118" mass="13845">MVNIKKLVKDTLSNSEVLSLTADKKVYFIHANKPNTPYVEYEIFDENGQEWAENKEIATNFYLQVDIFSKTDYTDLENKIKEVMTNAGFNRSMAADLYENDTQLFHKAMRFFITLEVR</sequence>
<gene>
    <name evidence="1" type="ORF">HGI39_11960</name>
</gene>